<dbReference type="PANTHER" id="PTHR11439:SF517">
    <property type="entry name" value="CYSTEINE-RICH RLK (RECEPTOR-LIKE PROTEIN KINASE) 8"/>
    <property type="match status" value="1"/>
</dbReference>
<dbReference type="AlphaFoldDB" id="A0A1Q3B2B2"/>
<gene>
    <name evidence="1" type="ORF">CFOL_v3_05622</name>
</gene>
<dbReference type="EMBL" id="BDDD01000239">
    <property type="protein sequence ID" value="GAV62098.1"/>
    <property type="molecule type" value="Genomic_DNA"/>
</dbReference>
<protein>
    <recommendedName>
        <fullName evidence="3">RVT_2 domain-containing protein</fullName>
    </recommendedName>
</protein>
<keyword evidence="2" id="KW-1185">Reference proteome</keyword>
<dbReference type="PANTHER" id="PTHR11439">
    <property type="entry name" value="GAG-POL-RELATED RETROTRANSPOSON"/>
    <property type="match status" value="1"/>
</dbReference>
<proteinExistence type="predicted"/>
<comment type="caution">
    <text evidence="1">The sequence shown here is derived from an EMBL/GenBank/DDBJ whole genome shotgun (WGS) entry which is preliminary data.</text>
</comment>
<dbReference type="Proteomes" id="UP000187406">
    <property type="component" value="Unassembled WGS sequence"/>
</dbReference>
<evidence type="ECO:0000313" key="2">
    <source>
        <dbReference type="Proteomes" id="UP000187406"/>
    </source>
</evidence>
<evidence type="ECO:0000313" key="1">
    <source>
        <dbReference type="EMBL" id="GAV62098.1"/>
    </source>
</evidence>
<organism evidence="1 2">
    <name type="scientific">Cephalotus follicularis</name>
    <name type="common">Albany pitcher plant</name>
    <dbReference type="NCBI Taxonomy" id="3775"/>
    <lineage>
        <taxon>Eukaryota</taxon>
        <taxon>Viridiplantae</taxon>
        <taxon>Streptophyta</taxon>
        <taxon>Embryophyta</taxon>
        <taxon>Tracheophyta</taxon>
        <taxon>Spermatophyta</taxon>
        <taxon>Magnoliopsida</taxon>
        <taxon>eudicotyledons</taxon>
        <taxon>Gunneridae</taxon>
        <taxon>Pentapetalae</taxon>
        <taxon>rosids</taxon>
        <taxon>fabids</taxon>
        <taxon>Oxalidales</taxon>
        <taxon>Cephalotaceae</taxon>
        <taxon>Cephalotus</taxon>
    </lineage>
</organism>
<accession>A0A1Q3B2B2</accession>
<dbReference type="OrthoDB" id="413760at2759"/>
<name>A0A1Q3B2B2_CEPFO</name>
<sequence length="90" mass="10655">MFECKPVHTPKTLGAKISKLDDKKVNYTYFKSLVRSIRYLTCTRPDILFVVGLVSRYMECISLTKNLVFHGRSKHIDTRYYFIREFVAKK</sequence>
<evidence type="ECO:0008006" key="3">
    <source>
        <dbReference type="Google" id="ProtNLM"/>
    </source>
</evidence>
<dbReference type="InParanoid" id="A0A1Q3B2B2"/>
<reference evidence="2" key="1">
    <citation type="submission" date="2016-04" db="EMBL/GenBank/DDBJ databases">
        <title>Cephalotus genome sequencing.</title>
        <authorList>
            <person name="Fukushima K."/>
            <person name="Hasebe M."/>
            <person name="Fang X."/>
        </authorList>
    </citation>
    <scope>NUCLEOTIDE SEQUENCE [LARGE SCALE GENOMIC DNA]</scope>
    <source>
        <strain evidence="2">cv. St1</strain>
    </source>
</reference>